<evidence type="ECO:0000313" key="10">
    <source>
        <dbReference type="Proteomes" id="UP000005435"/>
    </source>
</evidence>
<evidence type="ECO:0000256" key="2">
    <source>
        <dbReference type="ARBA" id="ARBA00009677"/>
    </source>
</evidence>
<evidence type="ECO:0000256" key="3">
    <source>
        <dbReference type="ARBA" id="ARBA00017941"/>
    </source>
</evidence>
<dbReference type="Pfam" id="PF06429">
    <property type="entry name" value="Flg_bbr_C"/>
    <property type="match status" value="1"/>
</dbReference>
<accession>G8LVI2</accession>
<feature type="domain" description="Flagellar basal-body/hook protein C-terminal" evidence="8">
    <location>
        <begin position="100"/>
        <end position="143"/>
    </location>
</feature>
<comment type="subunit">
    <text evidence="5 6">The basal body constitutes a major portion of the flagellar organelle and consists of four rings (L,P,S, and M) mounted on a central rod. The rod consists of about 26 subunits of FlgG in the distal portion, and FlgB, FlgC and FlgF are thought to build up the proximal portion of the rod with about 6 subunits each.</text>
</comment>
<proteinExistence type="inferred from homology"/>
<dbReference type="EMBL" id="CP003065">
    <property type="protein sequence ID" value="AEV68571.1"/>
    <property type="molecule type" value="Genomic_DNA"/>
</dbReference>
<dbReference type="GO" id="GO:0030694">
    <property type="term" value="C:bacterial-type flagellum basal body, rod"/>
    <property type="evidence" value="ECO:0007669"/>
    <property type="project" value="UniProtKB-UniRule"/>
</dbReference>
<dbReference type="Proteomes" id="UP000005435">
    <property type="component" value="Chromosome"/>
</dbReference>
<dbReference type="AlphaFoldDB" id="G8LVI2"/>
<dbReference type="InterPro" id="IPR010930">
    <property type="entry name" value="Flg_bb/hook_C_dom"/>
</dbReference>
<dbReference type="HOGENOM" id="CLU_123272_0_0_9"/>
<dbReference type="STRING" id="720554.Clocl_1969"/>
<dbReference type="RefSeq" id="WP_014255151.1">
    <property type="nucleotide sequence ID" value="NC_016627.1"/>
</dbReference>
<evidence type="ECO:0000313" key="9">
    <source>
        <dbReference type="EMBL" id="AEV68571.1"/>
    </source>
</evidence>
<gene>
    <name evidence="9" type="ordered locus">Clocl_1969</name>
</gene>
<dbReference type="InterPro" id="IPR001444">
    <property type="entry name" value="Flag_bb_rod_N"/>
</dbReference>
<name>G8LVI2_ACECE</name>
<keyword evidence="9" id="KW-0282">Flagellum</keyword>
<dbReference type="KEGG" id="ccl:Clocl_1969"/>
<evidence type="ECO:0000256" key="5">
    <source>
        <dbReference type="ARBA" id="ARBA00025933"/>
    </source>
</evidence>
<keyword evidence="9" id="KW-0966">Cell projection</keyword>
<evidence type="ECO:0000256" key="6">
    <source>
        <dbReference type="RuleBase" id="RU362062"/>
    </source>
</evidence>
<protein>
    <recommendedName>
        <fullName evidence="3 6">Flagellar basal-body rod protein FlgC</fullName>
    </recommendedName>
</protein>
<reference evidence="10" key="1">
    <citation type="submission" date="2011-12" db="EMBL/GenBank/DDBJ databases">
        <title>Complete sequence of Clostridium clariflavum DSM 19732.</title>
        <authorList>
            <consortium name="US DOE Joint Genome Institute"/>
            <person name="Lucas S."/>
            <person name="Han J."/>
            <person name="Lapidus A."/>
            <person name="Cheng J.-F."/>
            <person name="Goodwin L."/>
            <person name="Pitluck S."/>
            <person name="Peters L."/>
            <person name="Teshima H."/>
            <person name="Detter J.C."/>
            <person name="Han C."/>
            <person name="Tapia R."/>
            <person name="Land M."/>
            <person name="Hauser L."/>
            <person name="Kyrpides N."/>
            <person name="Ivanova N."/>
            <person name="Pagani I."/>
            <person name="Kitzmiller T."/>
            <person name="Lynd L."/>
            <person name="Izquierdo J."/>
            <person name="Woyke T."/>
        </authorList>
    </citation>
    <scope>NUCLEOTIDE SEQUENCE [LARGE SCALE GENOMIC DNA]</scope>
    <source>
        <strain evidence="10">DSM 19732 / NBRC 101661 / EBR45</strain>
    </source>
</reference>
<keyword evidence="10" id="KW-1185">Reference proteome</keyword>
<evidence type="ECO:0000256" key="1">
    <source>
        <dbReference type="ARBA" id="ARBA00004117"/>
    </source>
</evidence>
<dbReference type="PANTHER" id="PTHR30435:SF2">
    <property type="entry name" value="FLAGELLAR BASAL-BODY ROD PROTEIN FLGC"/>
    <property type="match status" value="1"/>
</dbReference>
<dbReference type="Pfam" id="PF00460">
    <property type="entry name" value="Flg_bb_rod"/>
    <property type="match status" value="1"/>
</dbReference>
<dbReference type="InterPro" id="IPR006299">
    <property type="entry name" value="FlgC"/>
</dbReference>
<dbReference type="NCBIfam" id="TIGR01395">
    <property type="entry name" value="FlgC"/>
    <property type="match status" value="1"/>
</dbReference>
<dbReference type="OrthoDB" id="9794148at2"/>
<evidence type="ECO:0000256" key="4">
    <source>
        <dbReference type="ARBA" id="ARBA00023143"/>
    </source>
</evidence>
<sequence>MGYFSSLNIGATGLTAQRLRMDTISQNIANANTTRTENGTPYRRKVVVFEEREAKTPFSEYLNQSSKQMIGGGVRVARIVEDTTPFKMVYDPGHPDADENGYVEMPNVDVLTEMINMISATRSYEANVTSINTTKSMAMKALEIGK</sequence>
<dbReference type="GO" id="GO:0071978">
    <property type="term" value="P:bacterial-type flagellum-dependent swarming motility"/>
    <property type="evidence" value="ECO:0007669"/>
    <property type="project" value="TreeGrafter"/>
</dbReference>
<feature type="domain" description="Flagellar basal body rod protein N-terminal" evidence="7">
    <location>
        <begin position="7"/>
        <end position="35"/>
    </location>
</feature>
<keyword evidence="4 6" id="KW-0975">Bacterial flagellum</keyword>
<evidence type="ECO:0000259" key="8">
    <source>
        <dbReference type="Pfam" id="PF06429"/>
    </source>
</evidence>
<evidence type="ECO:0000259" key="7">
    <source>
        <dbReference type="Pfam" id="PF00460"/>
    </source>
</evidence>
<dbReference type="eggNOG" id="COG1558">
    <property type="taxonomic scope" value="Bacteria"/>
</dbReference>
<organism evidence="9 10">
    <name type="scientific">Acetivibrio clariflavus (strain DSM 19732 / NBRC 101661 / EBR45)</name>
    <name type="common">Clostridium clariflavum</name>
    <dbReference type="NCBI Taxonomy" id="720554"/>
    <lineage>
        <taxon>Bacteria</taxon>
        <taxon>Bacillati</taxon>
        <taxon>Bacillota</taxon>
        <taxon>Clostridia</taxon>
        <taxon>Eubacteriales</taxon>
        <taxon>Oscillospiraceae</taxon>
        <taxon>Acetivibrio</taxon>
    </lineage>
</organism>
<comment type="subcellular location">
    <subcellularLocation>
        <location evidence="1 6">Bacterial flagellum basal body</location>
    </subcellularLocation>
</comment>
<reference evidence="9 10" key="2">
    <citation type="journal article" date="2012" name="Stand. Genomic Sci.">
        <title>Complete Genome Sequence of Clostridium clariflavum DSM 19732.</title>
        <authorList>
            <person name="Izquierdo J.A."/>
            <person name="Goodwin L."/>
            <person name="Davenport K.W."/>
            <person name="Teshima H."/>
            <person name="Bruce D."/>
            <person name="Detter C."/>
            <person name="Tapia R."/>
            <person name="Han S."/>
            <person name="Land M."/>
            <person name="Hauser L."/>
            <person name="Jeffries C.D."/>
            <person name="Han J."/>
            <person name="Pitluck S."/>
            <person name="Nolan M."/>
            <person name="Chen A."/>
            <person name="Huntemann M."/>
            <person name="Mavromatis K."/>
            <person name="Mikhailova N."/>
            <person name="Liolios K."/>
            <person name="Woyke T."/>
            <person name="Lynd L.R."/>
        </authorList>
    </citation>
    <scope>NUCLEOTIDE SEQUENCE [LARGE SCALE GENOMIC DNA]</scope>
    <source>
        <strain evidence="10">DSM 19732 / NBRC 101661 / EBR45</strain>
    </source>
</reference>
<keyword evidence="9" id="KW-0969">Cilium</keyword>
<comment type="similarity">
    <text evidence="2">Belongs to the flagella basal body rod proteins family.</text>
</comment>
<dbReference type="PANTHER" id="PTHR30435">
    <property type="entry name" value="FLAGELLAR PROTEIN"/>
    <property type="match status" value="1"/>
</dbReference>